<comment type="caution">
    <text evidence="2">The sequence shown here is derived from an EMBL/GenBank/DDBJ whole genome shotgun (WGS) entry which is preliminary data.</text>
</comment>
<keyword evidence="1" id="KW-1133">Transmembrane helix</keyword>
<evidence type="ECO:0000313" key="2">
    <source>
        <dbReference type="EMBL" id="KAJ8455380.1"/>
    </source>
</evidence>
<reference evidence="2" key="1">
    <citation type="submission" date="2022-11" db="EMBL/GenBank/DDBJ databases">
        <title>Genome Sequence of Cubamyces cubensis.</title>
        <authorList>
            <person name="Buettner E."/>
        </authorList>
    </citation>
    <scope>NUCLEOTIDE SEQUENCE</scope>
    <source>
        <strain evidence="2">MPL-01</strain>
    </source>
</reference>
<evidence type="ECO:0000256" key="1">
    <source>
        <dbReference type="SAM" id="Phobius"/>
    </source>
</evidence>
<protein>
    <submittedName>
        <fullName evidence="2">Uncharacterized protein</fullName>
    </submittedName>
</protein>
<keyword evidence="3" id="KW-1185">Reference proteome</keyword>
<feature type="transmembrane region" description="Helical" evidence="1">
    <location>
        <begin position="225"/>
        <end position="248"/>
    </location>
</feature>
<dbReference type="Gene3D" id="1.20.1290.10">
    <property type="entry name" value="AhpD-like"/>
    <property type="match status" value="1"/>
</dbReference>
<keyword evidence="1" id="KW-0472">Membrane</keyword>
<dbReference type="AlphaFoldDB" id="A0AAD7TFW2"/>
<dbReference type="InterPro" id="IPR029032">
    <property type="entry name" value="AhpD-like"/>
</dbReference>
<dbReference type="InterPro" id="IPR052999">
    <property type="entry name" value="PTS1_Protein"/>
</dbReference>
<dbReference type="PANTHER" id="PTHR28180:SF2">
    <property type="entry name" value="PEROXISOMAL PROTEIN 2"/>
    <property type="match status" value="1"/>
</dbReference>
<dbReference type="PANTHER" id="PTHR28180">
    <property type="entry name" value="CONSERVED MITOCHONDRIAL PROTEIN-RELATED"/>
    <property type="match status" value="1"/>
</dbReference>
<accession>A0AAD7TFW2</accession>
<keyword evidence="1" id="KW-0812">Transmembrane</keyword>
<sequence>MADALPYRQLPTNRLPTGQLSIHTTITTPSMANYATRTFLASLKALYLTNAPSTSMHSGALANPWALVAAVAFSASNVPEAAPVVFTHALEELRAEKRARGIGLESQDGKGGEEARRGELVLARKVHEAILQSGLLSGMPRTINSLMALNEVMPENLRETKILRDTNKHMSECDRRGERLFRAMYRDTADTVQGLLDAAYPDLVHPAAPPPPPTGAFFPSRHYRIWQYLLLDLLTGALGILTPGSVLVQFTRK</sequence>
<proteinExistence type="predicted"/>
<name>A0AAD7TFW2_9APHY</name>
<dbReference type="Proteomes" id="UP001215151">
    <property type="component" value="Unassembled WGS sequence"/>
</dbReference>
<evidence type="ECO:0000313" key="3">
    <source>
        <dbReference type="Proteomes" id="UP001215151"/>
    </source>
</evidence>
<dbReference type="EMBL" id="JAPEVG010000778">
    <property type="protein sequence ID" value="KAJ8455380.1"/>
    <property type="molecule type" value="Genomic_DNA"/>
</dbReference>
<organism evidence="2 3">
    <name type="scientific">Trametes cubensis</name>
    <dbReference type="NCBI Taxonomy" id="1111947"/>
    <lineage>
        <taxon>Eukaryota</taxon>
        <taxon>Fungi</taxon>
        <taxon>Dikarya</taxon>
        <taxon>Basidiomycota</taxon>
        <taxon>Agaricomycotina</taxon>
        <taxon>Agaricomycetes</taxon>
        <taxon>Polyporales</taxon>
        <taxon>Polyporaceae</taxon>
        <taxon>Trametes</taxon>
    </lineage>
</organism>
<gene>
    <name evidence="2" type="ORF">ONZ51_g12481</name>
</gene>